<name>A0A1R0IV60_SULTH</name>
<dbReference type="PROSITE" id="PS01097">
    <property type="entry name" value="HUPF_HYPC"/>
    <property type="match status" value="1"/>
</dbReference>
<proteinExistence type="inferred from homology"/>
<dbReference type="RefSeq" id="WP_013987139.1">
    <property type="nucleotide sequence ID" value="NZ_MDZD01000002.1"/>
</dbReference>
<dbReference type="Pfam" id="PF01455">
    <property type="entry name" value="HupF_HypC"/>
    <property type="match status" value="1"/>
</dbReference>
<comment type="caution">
    <text evidence="2">The sequence shown here is derived from an EMBL/GenBank/DDBJ whole genome shotgun (WGS) entry which is preliminary data.</text>
</comment>
<dbReference type="EMBL" id="PXYX01000005">
    <property type="protein sequence ID" value="PSR28745.1"/>
    <property type="molecule type" value="Genomic_DNA"/>
</dbReference>
<organism evidence="2 3">
    <name type="scientific">Sulfobacillus thermosulfidooxidans</name>
    <dbReference type="NCBI Taxonomy" id="28034"/>
    <lineage>
        <taxon>Bacteria</taxon>
        <taxon>Bacillati</taxon>
        <taxon>Bacillota</taxon>
        <taxon>Clostridia</taxon>
        <taxon>Eubacteriales</taxon>
        <taxon>Clostridiales Family XVII. Incertae Sedis</taxon>
        <taxon>Sulfobacillus</taxon>
    </lineage>
</organism>
<dbReference type="SUPFAM" id="SSF159127">
    <property type="entry name" value="HupF/HypC-like"/>
    <property type="match status" value="1"/>
</dbReference>
<evidence type="ECO:0000313" key="3">
    <source>
        <dbReference type="Proteomes" id="UP000242705"/>
    </source>
</evidence>
<accession>A0A1R0IV60</accession>
<dbReference type="Proteomes" id="UP000242705">
    <property type="component" value="Unassembled WGS sequence"/>
</dbReference>
<evidence type="ECO:0000256" key="1">
    <source>
        <dbReference type="ARBA" id="ARBA00006018"/>
    </source>
</evidence>
<sequence length="80" mass="8978">MCLALPLKVVKVLDESRCLVEGGGRTRHAFYDGIEDLHEGDWVLVEANLVLEKLSEEEGRQAMEDALRYVFGNEDDEPSA</sequence>
<protein>
    <submittedName>
        <fullName evidence="2">Hydrogenase accessory protein</fullName>
    </submittedName>
</protein>
<evidence type="ECO:0000313" key="2">
    <source>
        <dbReference type="EMBL" id="PSR28745.1"/>
    </source>
</evidence>
<gene>
    <name evidence="2" type="ORF">C7B47_03755</name>
</gene>
<dbReference type="InterPro" id="IPR001109">
    <property type="entry name" value="Hydrogenase_HupF/HypC"/>
</dbReference>
<comment type="similarity">
    <text evidence="1">Belongs to the HupF/HypC family.</text>
</comment>
<dbReference type="InterPro" id="IPR019812">
    <property type="entry name" value="Hydgase_assmbl_chp_CS"/>
</dbReference>
<dbReference type="Gene3D" id="2.30.30.140">
    <property type="match status" value="1"/>
</dbReference>
<reference evidence="2 3" key="1">
    <citation type="journal article" date="2014" name="BMC Genomics">
        <title>Comparison of environmental and isolate Sulfobacillus genomes reveals diverse carbon, sulfur, nitrogen, and hydrogen metabolisms.</title>
        <authorList>
            <person name="Justice N.B."/>
            <person name="Norman A."/>
            <person name="Brown C.T."/>
            <person name="Singh A."/>
            <person name="Thomas B.C."/>
            <person name="Banfield J.F."/>
        </authorList>
    </citation>
    <scope>NUCLEOTIDE SEQUENCE [LARGE SCALE GENOMIC DNA]</scope>
    <source>
        <strain evidence="2">AMDSBA5</strain>
    </source>
</reference>
<dbReference type="AlphaFoldDB" id="A0A1R0IV60"/>